<dbReference type="Ensembl" id="ENSSLUT00000054285.1">
    <property type="protein sequence ID" value="ENSSLUP00000052738.1"/>
    <property type="gene ID" value="ENSSLUG00000022912.1"/>
</dbReference>
<keyword evidence="2" id="KW-0964">Secreted</keyword>
<evidence type="ECO:0000313" key="6">
    <source>
        <dbReference type="Proteomes" id="UP000694568"/>
    </source>
</evidence>
<name>A0A8D0AKS5_SANLU</name>
<dbReference type="Proteomes" id="UP000694568">
    <property type="component" value="Unplaced"/>
</dbReference>
<proteinExistence type="predicted"/>
<evidence type="ECO:0000256" key="2">
    <source>
        <dbReference type="ARBA" id="ARBA00022525"/>
    </source>
</evidence>
<evidence type="ECO:0000256" key="3">
    <source>
        <dbReference type="ARBA" id="ARBA00022729"/>
    </source>
</evidence>
<dbReference type="PANTHER" id="PTHR22923:SF102">
    <property type="entry name" value="CEREBELLIN 13-RELATED"/>
    <property type="match status" value="1"/>
</dbReference>
<dbReference type="GeneTree" id="ENSGT01140000283261"/>
<dbReference type="InterPro" id="IPR001073">
    <property type="entry name" value="C1q_dom"/>
</dbReference>
<dbReference type="GO" id="GO:0005576">
    <property type="term" value="C:extracellular region"/>
    <property type="evidence" value="ECO:0007669"/>
    <property type="project" value="UniProtKB-SubCell"/>
</dbReference>
<comment type="subcellular location">
    <subcellularLocation>
        <location evidence="1">Secreted</location>
    </subcellularLocation>
</comment>
<dbReference type="InterPro" id="IPR008983">
    <property type="entry name" value="Tumour_necrosis_fac-like_dom"/>
</dbReference>
<evidence type="ECO:0000259" key="4">
    <source>
        <dbReference type="SMART" id="SM00110"/>
    </source>
</evidence>
<reference evidence="5" key="1">
    <citation type="submission" date="2025-08" db="UniProtKB">
        <authorList>
            <consortium name="Ensembl"/>
        </authorList>
    </citation>
    <scope>IDENTIFICATION</scope>
</reference>
<protein>
    <recommendedName>
        <fullName evidence="4">C1q domain-containing protein</fullName>
    </recommendedName>
</protein>
<evidence type="ECO:0000313" key="5">
    <source>
        <dbReference type="Ensembl" id="ENSSLUP00000052738.1"/>
    </source>
</evidence>
<evidence type="ECO:0000256" key="1">
    <source>
        <dbReference type="ARBA" id="ARBA00004613"/>
    </source>
</evidence>
<organism evidence="5 6">
    <name type="scientific">Sander lucioperca</name>
    <name type="common">Pike-perch</name>
    <name type="synonym">Perca lucioperca</name>
    <dbReference type="NCBI Taxonomy" id="283035"/>
    <lineage>
        <taxon>Eukaryota</taxon>
        <taxon>Metazoa</taxon>
        <taxon>Chordata</taxon>
        <taxon>Craniata</taxon>
        <taxon>Vertebrata</taxon>
        <taxon>Euteleostomi</taxon>
        <taxon>Actinopterygii</taxon>
        <taxon>Neopterygii</taxon>
        <taxon>Teleostei</taxon>
        <taxon>Neoteleostei</taxon>
        <taxon>Acanthomorphata</taxon>
        <taxon>Eupercaria</taxon>
        <taxon>Perciformes</taxon>
        <taxon>Percoidei</taxon>
        <taxon>Percidae</taxon>
        <taxon>Luciopercinae</taxon>
        <taxon>Sander</taxon>
    </lineage>
</organism>
<dbReference type="SMART" id="SM00110">
    <property type="entry name" value="C1Q"/>
    <property type="match status" value="1"/>
</dbReference>
<dbReference type="PANTHER" id="PTHR22923">
    <property type="entry name" value="CEREBELLIN-RELATED"/>
    <property type="match status" value="1"/>
</dbReference>
<feature type="domain" description="C1q" evidence="4">
    <location>
        <begin position="58"/>
        <end position="184"/>
    </location>
</feature>
<keyword evidence="6" id="KW-1185">Reference proteome</keyword>
<dbReference type="SUPFAM" id="SSF49842">
    <property type="entry name" value="TNF-like"/>
    <property type="match status" value="1"/>
</dbReference>
<keyword evidence="3" id="KW-0732">Signal</keyword>
<sequence length="184" mass="19639">MPVPCRSVCAAAMVNGEGFSTLTRKHGIKICPSFPCSVEDIGLAVGEKVGHGSIKSAARMNVQQVAFSASLLTGGQEGFTGPFTSDTTLIYKHVVTNIGNAYNSQVWTVGSWKDGEESGGWLVKNSEHVFLTYKQGSGWLTASKAATLLLEVGDVVSVCLATNTRVFDNVNHHITFSGHLLFTM</sequence>
<dbReference type="InterPro" id="IPR050822">
    <property type="entry name" value="Cerebellin_Synaptic_Org"/>
</dbReference>
<dbReference type="Pfam" id="PF00386">
    <property type="entry name" value="C1q"/>
    <property type="match status" value="1"/>
</dbReference>
<reference evidence="5" key="2">
    <citation type="submission" date="2025-09" db="UniProtKB">
        <authorList>
            <consortium name="Ensembl"/>
        </authorList>
    </citation>
    <scope>IDENTIFICATION</scope>
</reference>
<dbReference type="AlphaFoldDB" id="A0A8D0AKS5"/>
<accession>A0A8D0AKS5</accession>
<dbReference type="Gene3D" id="2.60.120.40">
    <property type="match status" value="2"/>
</dbReference>